<proteinExistence type="inferred from homology"/>
<dbReference type="InterPro" id="IPR009100">
    <property type="entry name" value="AcylCoA_DH/oxidase_NM_dom_sf"/>
</dbReference>
<dbReference type="AlphaFoldDB" id="A0A9X2RIW8"/>
<organism evidence="10 11">
    <name type="scientific">Parvularcula maris</name>
    <dbReference type="NCBI Taxonomy" id="2965077"/>
    <lineage>
        <taxon>Bacteria</taxon>
        <taxon>Pseudomonadati</taxon>
        <taxon>Pseudomonadota</taxon>
        <taxon>Alphaproteobacteria</taxon>
        <taxon>Parvularculales</taxon>
        <taxon>Parvularculaceae</taxon>
        <taxon>Parvularcula</taxon>
    </lineage>
</organism>
<evidence type="ECO:0000259" key="7">
    <source>
        <dbReference type="Pfam" id="PF00441"/>
    </source>
</evidence>
<evidence type="ECO:0000259" key="8">
    <source>
        <dbReference type="Pfam" id="PF02770"/>
    </source>
</evidence>
<dbReference type="Gene3D" id="1.20.140.10">
    <property type="entry name" value="Butyryl-CoA Dehydrogenase, subunit A, domain 3"/>
    <property type="match status" value="1"/>
</dbReference>
<evidence type="ECO:0000256" key="5">
    <source>
        <dbReference type="ARBA" id="ARBA00023002"/>
    </source>
</evidence>
<dbReference type="Pfam" id="PF02771">
    <property type="entry name" value="Acyl-CoA_dh_N"/>
    <property type="match status" value="1"/>
</dbReference>
<accession>A0A9X2RIW8</accession>
<dbReference type="Pfam" id="PF02770">
    <property type="entry name" value="Acyl-CoA_dh_M"/>
    <property type="match status" value="1"/>
</dbReference>
<dbReference type="PANTHER" id="PTHR43884:SF20">
    <property type="entry name" value="ACYL-COA DEHYDROGENASE FADE28"/>
    <property type="match status" value="1"/>
</dbReference>
<evidence type="ECO:0000256" key="2">
    <source>
        <dbReference type="ARBA" id="ARBA00009347"/>
    </source>
</evidence>
<reference evidence="10" key="1">
    <citation type="submission" date="2022-07" db="EMBL/GenBank/DDBJ databases">
        <title>Parvularcula maris sp. nov., an algicidal bacterium isolated from seawater.</title>
        <authorList>
            <person name="Li F."/>
        </authorList>
    </citation>
    <scope>NUCLEOTIDE SEQUENCE</scope>
    <source>
        <strain evidence="10">BGMRC 0090</strain>
    </source>
</reference>
<evidence type="ECO:0000256" key="1">
    <source>
        <dbReference type="ARBA" id="ARBA00001974"/>
    </source>
</evidence>
<dbReference type="GO" id="GO:0003995">
    <property type="term" value="F:acyl-CoA dehydrogenase activity"/>
    <property type="evidence" value="ECO:0007669"/>
    <property type="project" value="TreeGrafter"/>
</dbReference>
<dbReference type="InterPro" id="IPR046373">
    <property type="entry name" value="Acyl-CoA_Oxase/DH_mid-dom_sf"/>
</dbReference>
<evidence type="ECO:0000256" key="6">
    <source>
        <dbReference type="RuleBase" id="RU362125"/>
    </source>
</evidence>
<dbReference type="SUPFAM" id="SSF56645">
    <property type="entry name" value="Acyl-CoA dehydrogenase NM domain-like"/>
    <property type="match status" value="1"/>
</dbReference>
<feature type="domain" description="Acyl-CoA dehydrogenase/oxidase N-terminal" evidence="9">
    <location>
        <begin position="6"/>
        <end position="120"/>
    </location>
</feature>
<dbReference type="GO" id="GO:0050660">
    <property type="term" value="F:flavin adenine dinucleotide binding"/>
    <property type="evidence" value="ECO:0007669"/>
    <property type="project" value="InterPro"/>
</dbReference>
<dbReference type="CDD" id="cd00567">
    <property type="entry name" value="ACAD"/>
    <property type="match status" value="1"/>
</dbReference>
<keyword evidence="3 6" id="KW-0285">Flavoprotein</keyword>
<dbReference type="InterPro" id="IPR036250">
    <property type="entry name" value="AcylCo_DH-like_C"/>
</dbReference>
<keyword evidence="11" id="KW-1185">Reference proteome</keyword>
<evidence type="ECO:0000256" key="4">
    <source>
        <dbReference type="ARBA" id="ARBA00022827"/>
    </source>
</evidence>
<dbReference type="RefSeq" id="WP_256620471.1">
    <property type="nucleotide sequence ID" value="NZ_JANIBC010000021.1"/>
</dbReference>
<evidence type="ECO:0000256" key="3">
    <source>
        <dbReference type="ARBA" id="ARBA00022630"/>
    </source>
</evidence>
<dbReference type="InterPro" id="IPR037069">
    <property type="entry name" value="AcylCoA_DH/ox_N_sf"/>
</dbReference>
<evidence type="ECO:0000313" key="10">
    <source>
        <dbReference type="EMBL" id="MCQ8186540.1"/>
    </source>
</evidence>
<dbReference type="Gene3D" id="2.40.110.10">
    <property type="entry name" value="Butyryl-CoA Dehydrogenase, subunit A, domain 2"/>
    <property type="match status" value="1"/>
</dbReference>
<feature type="domain" description="Acyl-CoA dehydrogenase/oxidase C-terminal" evidence="7">
    <location>
        <begin position="229"/>
        <end position="377"/>
    </location>
</feature>
<comment type="caution">
    <text evidence="10">The sequence shown here is derived from an EMBL/GenBank/DDBJ whole genome shotgun (WGS) entry which is preliminary data.</text>
</comment>
<dbReference type="Pfam" id="PF00441">
    <property type="entry name" value="Acyl-CoA_dh_1"/>
    <property type="match status" value="1"/>
</dbReference>
<dbReference type="InterPro" id="IPR013786">
    <property type="entry name" value="AcylCoA_DH/ox_N"/>
</dbReference>
<name>A0A9X2RIW8_9PROT</name>
<dbReference type="Proteomes" id="UP001142610">
    <property type="component" value="Unassembled WGS sequence"/>
</dbReference>
<dbReference type="EMBL" id="JANIBC010000021">
    <property type="protein sequence ID" value="MCQ8186540.1"/>
    <property type="molecule type" value="Genomic_DNA"/>
</dbReference>
<gene>
    <name evidence="10" type="ORF">NOG11_14250</name>
</gene>
<feature type="domain" description="Acyl-CoA oxidase/dehydrogenase middle" evidence="8">
    <location>
        <begin position="128"/>
        <end position="215"/>
    </location>
</feature>
<dbReference type="InterPro" id="IPR006091">
    <property type="entry name" value="Acyl-CoA_Oxase/DH_mid-dom"/>
</dbReference>
<protein>
    <submittedName>
        <fullName evidence="10">Acyl-CoA dehydrogenase family protein</fullName>
    </submittedName>
</protein>
<evidence type="ECO:0000259" key="9">
    <source>
        <dbReference type="Pfam" id="PF02771"/>
    </source>
</evidence>
<comment type="cofactor">
    <cofactor evidence="1 6">
        <name>FAD</name>
        <dbReference type="ChEBI" id="CHEBI:57692"/>
    </cofactor>
</comment>
<keyword evidence="5 6" id="KW-0560">Oxidoreductase</keyword>
<dbReference type="InterPro" id="IPR009075">
    <property type="entry name" value="AcylCo_DH/oxidase_C"/>
</dbReference>
<dbReference type="Gene3D" id="1.10.540.10">
    <property type="entry name" value="Acyl-CoA dehydrogenase/oxidase, N-terminal domain"/>
    <property type="match status" value="1"/>
</dbReference>
<evidence type="ECO:0000313" key="11">
    <source>
        <dbReference type="Proteomes" id="UP001142610"/>
    </source>
</evidence>
<dbReference type="PANTHER" id="PTHR43884">
    <property type="entry name" value="ACYL-COA DEHYDROGENASE"/>
    <property type="match status" value="1"/>
</dbReference>
<dbReference type="SUPFAM" id="SSF47203">
    <property type="entry name" value="Acyl-CoA dehydrogenase C-terminal domain-like"/>
    <property type="match status" value="1"/>
</dbReference>
<comment type="similarity">
    <text evidence="2 6">Belongs to the acyl-CoA dehydrogenase family.</text>
</comment>
<sequence>MPLVLSEEQQMLQETTKGFAEERSPVSELRRLRDEDVEDGFHRGLWQQMAELGLTGVLVPEEHGGAGFGYVGAGLIAQEMGRTLAASPFIATSLMAATALNHLGTDEQKARHLPKIASGESVFAIASDEGKKHKPSHIEMKAERSGNGFKLSGEKTFVAEGYAADQLIVAARTSGADDNEEGITLFLVDAKAAGVAKERMKTIDDRGFARLKLDGVEVDGDAVLGDVDRGMEGLKVILDAGRAGLAAEMVGASEGAFAMTLDYLKQRKQFGTEIGRFQALQHRAAHLYTEIELAKAVMHQALDELDQGADKASASVSLAKAKIGQVARLATNEAVQMHGGIGMTDEYDVGFFMKRVRVANELFGDQDFHMEKLAEVMGY</sequence>
<keyword evidence="4 6" id="KW-0274">FAD</keyword>